<dbReference type="PANTHER" id="PTHR46797">
    <property type="entry name" value="HTH-TYPE TRANSCRIPTIONAL REGULATOR"/>
    <property type="match status" value="1"/>
</dbReference>
<dbReference type="Gene3D" id="1.10.260.40">
    <property type="entry name" value="lambda repressor-like DNA-binding domains"/>
    <property type="match status" value="1"/>
</dbReference>
<dbReference type="SMART" id="SM00530">
    <property type="entry name" value="HTH_XRE"/>
    <property type="match status" value="1"/>
</dbReference>
<dbReference type="GO" id="GO:0005829">
    <property type="term" value="C:cytosol"/>
    <property type="evidence" value="ECO:0007669"/>
    <property type="project" value="TreeGrafter"/>
</dbReference>
<protein>
    <submittedName>
        <fullName evidence="5">Helix-turn-helix transcriptional regulator</fullName>
    </submittedName>
</protein>
<dbReference type="InterPro" id="IPR001387">
    <property type="entry name" value="Cro/C1-type_HTH"/>
</dbReference>
<dbReference type="EMBL" id="VOLT01000004">
    <property type="protein sequence ID" value="TWX68477.1"/>
    <property type="molecule type" value="Genomic_DNA"/>
</dbReference>
<dbReference type="InterPro" id="IPR050807">
    <property type="entry name" value="TransReg_Diox_bact_type"/>
</dbReference>
<evidence type="ECO:0000256" key="1">
    <source>
        <dbReference type="ARBA" id="ARBA00023015"/>
    </source>
</evidence>
<reference evidence="5 6" key="1">
    <citation type="submission" date="2019-07" db="EMBL/GenBank/DDBJ databases">
        <title>Genomes of sea-ice associated Colwellia species.</title>
        <authorList>
            <person name="Bowman J.P."/>
        </authorList>
    </citation>
    <scope>NUCLEOTIDE SEQUENCE [LARGE SCALE GENOMIC DNA]</scope>
    <source>
        <strain evidence="5 6">ACAM 459</strain>
    </source>
</reference>
<feature type="domain" description="HTH cro/C1-type" evidence="4">
    <location>
        <begin position="12"/>
        <end position="66"/>
    </location>
</feature>
<evidence type="ECO:0000256" key="3">
    <source>
        <dbReference type="ARBA" id="ARBA00023163"/>
    </source>
</evidence>
<sequence length="72" mass="8179">MSELSKRFGEKIRSVRTAKGISQDKLAVKSQIDRSYIGRIDRGEVNITIDKLYILAAALECEPEELLPRMVK</sequence>
<evidence type="ECO:0000259" key="4">
    <source>
        <dbReference type="PROSITE" id="PS50943"/>
    </source>
</evidence>
<keyword evidence="1" id="KW-0805">Transcription regulation</keyword>
<dbReference type="Pfam" id="PF01381">
    <property type="entry name" value="HTH_3"/>
    <property type="match status" value="1"/>
</dbReference>
<evidence type="ECO:0000313" key="5">
    <source>
        <dbReference type="EMBL" id="TWX68477.1"/>
    </source>
</evidence>
<dbReference type="PROSITE" id="PS50943">
    <property type="entry name" value="HTH_CROC1"/>
    <property type="match status" value="1"/>
</dbReference>
<dbReference type="AlphaFoldDB" id="A0A5C6QIJ7"/>
<keyword evidence="3" id="KW-0804">Transcription</keyword>
<dbReference type="OrthoDB" id="9800901at2"/>
<dbReference type="InterPro" id="IPR010982">
    <property type="entry name" value="Lambda_DNA-bd_dom_sf"/>
</dbReference>
<dbReference type="PANTHER" id="PTHR46797:SF23">
    <property type="entry name" value="HTH-TYPE TRANSCRIPTIONAL REGULATOR SUTR"/>
    <property type="match status" value="1"/>
</dbReference>
<dbReference type="CDD" id="cd00093">
    <property type="entry name" value="HTH_XRE"/>
    <property type="match status" value="1"/>
</dbReference>
<gene>
    <name evidence="5" type="ORF">ESZ36_08225</name>
</gene>
<dbReference type="GO" id="GO:0003677">
    <property type="term" value="F:DNA binding"/>
    <property type="evidence" value="ECO:0007669"/>
    <property type="project" value="UniProtKB-KW"/>
</dbReference>
<dbReference type="RefSeq" id="WP_146786206.1">
    <property type="nucleotide sequence ID" value="NZ_VOLT01000004.1"/>
</dbReference>
<accession>A0A5C6QIJ7</accession>
<evidence type="ECO:0000256" key="2">
    <source>
        <dbReference type="ARBA" id="ARBA00023125"/>
    </source>
</evidence>
<keyword evidence="6" id="KW-1185">Reference proteome</keyword>
<evidence type="ECO:0000313" key="6">
    <source>
        <dbReference type="Proteomes" id="UP000321822"/>
    </source>
</evidence>
<organism evidence="5 6">
    <name type="scientific">Colwellia demingiae</name>
    <dbReference type="NCBI Taxonomy" id="89401"/>
    <lineage>
        <taxon>Bacteria</taxon>
        <taxon>Pseudomonadati</taxon>
        <taxon>Pseudomonadota</taxon>
        <taxon>Gammaproteobacteria</taxon>
        <taxon>Alteromonadales</taxon>
        <taxon>Colwelliaceae</taxon>
        <taxon>Colwellia</taxon>
    </lineage>
</organism>
<dbReference type="Proteomes" id="UP000321822">
    <property type="component" value="Unassembled WGS sequence"/>
</dbReference>
<name>A0A5C6QIJ7_9GAMM</name>
<proteinExistence type="predicted"/>
<dbReference type="GO" id="GO:0003700">
    <property type="term" value="F:DNA-binding transcription factor activity"/>
    <property type="evidence" value="ECO:0007669"/>
    <property type="project" value="TreeGrafter"/>
</dbReference>
<dbReference type="SUPFAM" id="SSF47413">
    <property type="entry name" value="lambda repressor-like DNA-binding domains"/>
    <property type="match status" value="1"/>
</dbReference>
<comment type="caution">
    <text evidence="5">The sequence shown here is derived from an EMBL/GenBank/DDBJ whole genome shotgun (WGS) entry which is preliminary data.</text>
</comment>
<keyword evidence="2" id="KW-0238">DNA-binding</keyword>